<gene>
    <name evidence="2" type="ORF">NCTC10005_07757</name>
</gene>
<protein>
    <submittedName>
        <fullName evidence="2">Uncharacterized protein</fullName>
    </submittedName>
</protein>
<accession>A0A377M7X3</accession>
<feature type="region of interest" description="Disordered" evidence="1">
    <location>
        <begin position="1"/>
        <end position="61"/>
    </location>
</feature>
<organism evidence="2 3">
    <name type="scientific">Enterobacter cloacae</name>
    <dbReference type="NCBI Taxonomy" id="550"/>
    <lineage>
        <taxon>Bacteria</taxon>
        <taxon>Pseudomonadati</taxon>
        <taxon>Pseudomonadota</taxon>
        <taxon>Gammaproteobacteria</taxon>
        <taxon>Enterobacterales</taxon>
        <taxon>Enterobacteriaceae</taxon>
        <taxon>Enterobacter</taxon>
        <taxon>Enterobacter cloacae complex</taxon>
    </lineage>
</organism>
<evidence type="ECO:0000313" key="3">
    <source>
        <dbReference type="Proteomes" id="UP000255106"/>
    </source>
</evidence>
<proteinExistence type="predicted"/>
<dbReference type="EMBL" id="UGJB01000004">
    <property type="protein sequence ID" value="STQ14885.1"/>
    <property type="molecule type" value="Genomic_DNA"/>
</dbReference>
<evidence type="ECO:0000313" key="2">
    <source>
        <dbReference type="EMBL" id="STQ14885.1"/>
    </source>
</evidence>
<sequence length="97" mass="10176">MSRLRCPLLTPPQEKAAGREPPEPQVTVLPPDTASETPVTGLRSGTLTTPGRPEPAPELPADAELPVNALMTAGSEPRREVQNDLFGGRPVISGETG</sequence>
<evidence type="ECO:0000256" key="1">
    <source>
        <dbReference type="SAM" id="MobiDB-lite"/>
    </source>
</evidence>
<feature type="region of interest" description="Disordered" evidence="1">
    <location>
        <begin position="76"/>
        <end position="97"/>
    </location>
</feature>
<reference evidence="2 3" key="1">
    <citation type="submission" date="2018-06" db="EMBL/GenBank/DDBJ databases">
        <authorList>
            <consortium name="Pathogen Informatics"/>
            <person name="Doyle S."/>
        </authorList>
    </citation>
    <scope>NUCLEOTIDE SEQUENCE [LARGE SCALE GENOMIC DNA]</scope>
    <source>
        <strain evidence="2 3">NCTC10005</strain>
    </source>
</reference>
<feature type="compositionally biased region" description="Polar residues" evidence="1">
    <location>
        <begin position="34"/>
        <end position="49"/>
    </location>
</feature>
<name>A0A377M7X3_ENTCL</name>
<dbReference type="Proteomes" id="UP000255106">
    <property type="component" value="Unassembled WGS sequence"/>
</dbReference>
<dbReference type="AlphaFoldDB" id="A0A377M7X3"/>